<gene>
    <name evidence="3" type="ORF">BDN70DRAFT_936271</name>
</gene>
<organism evidence="3 4">
    <name type="scientific">Pholiota conissans</name>
    <dbReference type="NCBI Taxonomy" id="109636"/>
    <lineage>
        <taxon>Eukaryota</taxon>
        <taxon>Fungi</taxon>
        <taxon>Dikarya</taxon>
        <taxon>Basidiomycota</taxon>
        <taxon>Agaricomycotina</taxon>
        <taxon>Agaricomycetes</taxon>
        <taxon>Agaricomycetidae</taxon>
        <taxon>Agaricales</taxon>
        <taxon>Agaricineae</taxon>
        <taxon>Strophariaceae</taxon>
        <taxon>Pholiota</taxon>
    </lineage>
</organism>
<name>A0A9P5YUG0_9AGAR</name>
<feature type="transmembrane region" description="Helical" evidence="1">
    <location>
        <begin position="44"/>
        <end position="68"/>
    </location>
</feature>
<dbReference type="PANTHER" id="PTHR40465:SF1">
    <property type="entry name" value="DUF6534 DOMAIN-CONTAINING PROTEIN"/>
    <property type="match status" value="1"/>
</dbReference>
<comment type="caution">
    <text evidence="3">The sequence shown here is derived from an EMBL/GenBank/DDBJ whole genome shotgun (WGS) entry which is preliminary data.</text>
</comment>
<evidence type="ECO:0000259" key="2">
    <source>
        <dbReference type="Pfam" id="PF20152"/>
    </source>
</evidence>
<feature type="transmembrane region" description="Helical" evidence="1">
    <location>
        <begin position="80"/>
        <end position="100"/>
    </location>
</feature>
<dbReference type="InterPro" id="IPR045339">
    <property type="entry name" value="DUF6534"/>
</dbReference>
<feature type="transmembrane region" description="Helical" evidence="1">
    <location>
        <begin position="112"/>
        <end position="136"/>
    </location>
</feature>
<feature type="transmembrane region" description="Helical" evidence="1">
    <location>
        <begin position="12"/>
        <end position="32"/>
    </location>
</feature>
<keyword evidence="1" id="KW-1133">Transmembrane helix</keyword>
<keyword evidence="4" id="KW-1185">Reference proteome</keyword>
<feature type="transmembrane region" description="Helical" evidence="1">
    <location>
        <begin position="200"/>
        <end position="221"/>
    </location>
</feature>
<keyword evidence="1" id="KW-0472">Membrane</keyword>
<protein>
    <recommendedName>
        <fullName evidence="2">DUF6534 domain-containing protein</fullName>
    </recommendedName>
</protein>
<dbReference type="AlphaFoldDB" id="A0A9P5YUG0"/>
<evidence type="ECO:0000313" key="3">
    <source>
        <dbReference type="EMBL" id="KAF9474945.1"/>
    </source>
</evidence>
<dbReference type="Proteomes" id="UP000807469">
    <property type="component" value="Unassembled WGS sequence"/>
</dbReference>
<sequence>MSTSLRAGPELIAILLNWGLFGVLSLQVYIYSQSFSTDKLALKSLVGVLYILEATQTFLMTQTVWSYFVSEEGKPEDIGVTWLSVWVVGGLVALLVQSFYAYRVSVFTRNKLIPGAIIMISIASFGGALGAAVLSIQAKTIDKLLDTTSLIGFPIIAFWAVSCALCDGLIAGLMCYYLRRNNPVGEFSRTQAIVAKLIRMTIETGLLTALTSTLILILYYPSSLKKFTYFLVPLAEHAKLYSTTMMAVLNNRTKFRDTAAASTENRLVFASSIREDSVKVTELKMKNQTIPV</sequence>
<dbReference type="EMBL" id="MU155354">
    <property type="protein sequence ID" value="KAF9474945.1"/>
    <property type="molecule type" value="Genomic_DNA"/>
</dbReference>
<reference evidence="3" key="1">
    <citation type="submission" date="2020-11" db="EMBL/GenBank/DDBJ databases">
        <authorList>
            <consortium name="DOE Joint Genome Institute"/>
            <person name="Ahrendt S."/>
            <person name="Riley R."/>
            <person name="Andreopoulos W."/>
            <person name="Labutti K."/>
            <person name="Pangilinan J."/>
            <person name="Ruiz-Duenas F.J."/>
            <person name="Barrasa J.M."/>
            <person name="Sanchez-Garcia M."/>
            <person name="Camarero S."/>
            <person name="Miyauchi S."/>
            <person name="Serrano A."/>
            <person name="Linde D."/>
            <person name="Babiker R."/>
            <person name="Drula E."/>
            <person name="Ayuso-Fernandez I."/>
            <person name="Pacheco R."/>
            <person name="Padilla G."/>
            <person name="Ferreira P."/>
            <person name="Barriuso J."/>
            <person name="Kellner H."/>
            <person name="Castanera R."/>
            <person name="Alfaro M."/>
            <person name="Ramirez L."/>
            <person name="Pisabarro A.G."/>
            <person name="Kuo A."/>
            <person name="Tritt A."/>
            <person name="Lipzen A."/>
            <person name="He G."/>
            <person name="Yan M."/>
            <person name="Ng V."/>
            <person name="Cullen D."/>
            <person name="Martin F."/>
            <person name="Rosso M.-N."/>
            <person name="Henrissat B."/>
            <person name="Hibbett D."/>
            <person name="Martinez A.T."/>
            <person name="Grigoriev I.V."/>
        </authorList>
    </citation>
    <scope>NUCLEOTIDE SEQUENCE</scope>
    <source>
        <strain evidence="3">CIRM-BRFM 674</strain>
    </source>
</reference>
<feature type="domain" description="DUF6534" evidence="2">
    <location>
        <begin position="164"/>
        <end position="253"/>
    </location>
</feature>
<dbReference type="Pfam" id="PF20152">
    <property type="entry name" value="DUF6534"/>
    <property type="match status" value="1"/>
</dbReference>
<feature type="transmembrane region" description="Helical" evidence="1">
    <location>
        <begin position="156"/>
        <end position="179"/>
    </location>
</feature>
<accession>A0A9P5YUG0</accession>
<dbReference type="PANTHER" id="PTHR40465">
    <property type="entry name" value="CHROMOSOME 1, WHOLE GENOME SHOTGUN SEQUENCE"/>
    <property type="match status" value="1"/>
</dbReference>
<proteinExistence type="predicted"/>
<dbReference type="OrthoDB" id="2535105at2759"/>
<evidence type="ECO:0000313" key="4">
    <source>
        <dbReference type="Proteomes" id="UP000807469"/>
    </source>
</evidence>
<keyword evidence="1" id="KW-0812">Transmembrane</keyword>
<evidence type="ECO:0000256" key="1">
    <source>
        <dbReference type="SAM" id="Phobius"/>
    </source>
</evidence>